<reference evidence="2" key="1">
    <citation type="journal article" date="2023" name="Microbiol Resour">
        <title>Genome Sequences of Rhodoplanes serenus and Two Thermotolerant Strains, Rhodoplanes tepidamans and 'Rhodoplanes cryptolactis,' Further Refine the Genus.</title>
        <authorList>
            <person name="Rayyan A.A."/>
            <person name="Kyndt J.A."/>
        </authorList>
    </citation>
    <scope>NUCLEOTIDE SEQUENCE</scope>
    <source>
        <strain evidence="2">DSM 9987</strain>
    </source>
</reference>
<feature type="region of interest" description="Disordered" evidence="1">
    <location>
        <begin position="55"/>
        <end position="76"/>
    </location>
</feature>
<dbReference type="EMBL" id="JAQQLI010000035">
    <property type="protein sequence ID" value="MDC7787964.1"/>
    <property type="molecule type" value="Genomic_DNA"/>
</dbReference>
<proteinExistence type="predicted"/>
<evidence type="ECO:0000313" key="2">
    <source>
        <dbReference type="EMBL" id="MDC7787964.1"/>
    </source>
</evidence>
<dbReference type="RefSeq" id="WP_272778800.1">
    <property type="nucleotide sequence ID" value="NZ_JAQQLI010000035.1"/>
</dbReference>
<evidence type="ECO:0000256" key="1">
    <source>
        <dbReference type="SAM" id="MobiDB-lite"/>
    </source>
</evidence>
<comment type="caution">
    <text evidence="2">The sequence shown here is derived from an EMBL/GenBank/DDBJ whole genome shotgun (WGS) entry which is preliminary data.</text>
</comment>
<evidence type="ECO:0000313" key="3">
    <source>
        <dbReference type="Proteomes" id="UP001165652"/>
    </source>
</evidence>
<dbReference type="Pfam" id="PF10109">
    <property type="entry name" value="Phage_TAC_7"/>
    <property type="match status" value="1"/>
</dbReference>
<dbReference type="Proteomes" id="UP001165652">
    <property type="component" value="Unassembled WGS sequence"/>
</dbReference>
<dbReference type="InterPro" id="IPR019289">
    <property type="entry name" value="Phage_tail_E/E"/>
</dbReference>
<sequence>MAKQPATETVIDLDEGFVPQQAGALERMRAAGPTGPVVPAGPDVVVDEDPAAAAVVDEDADESGKLPKRAVRHPDGTIELPLREPRSLQVRSSSRGLREETYDRLTFHRLTGADLRAIAAASKETQPVVMLARSARIRQPIMNALFDAMDAADLADAAECVNCFFGSGPTTGR</sequence>
<gene>
    <name evidence="2" type="ORF">PQJ73_19930</name>
</gene>
<reference evidence="2" key="2">
    <citation type="submission" date="2023-02" db="EMBL/GenBank/DDBJ databases">
        <authorList>
            <person name="Rayyan A."/>
            <person name="Meyer T."/>
            <person name="Kyndt J.A."/>
        </authorList>
    </citation>
    <scope>NUCLEOTIDE SEQUENCE</scope>
    <source>
        <strain evidence="2">DSM 9987</strain>
    </source>
</reference>
<protein>
    <submittedName>
        <fullName evidence="2">Phage tail assembly protein</fullName>
    </submittedName>
</protein>
<accession>A0ABT5JEC9</accession>
<organism evidence="2 3">
    <name type="scientific">Rhodoplanes tepidamans</name>
    <name type="common">Rhodoplanes cryptolactis</name>
    <dbReference type="NCBI Taxonomy" id="200616"/>
    <lineage>
        <taxon>Bacteria</taxon>
        <taxon>Pseudomonadati</taxon>
        <taxon>Pseudomonadota</taxon>
        <taxon>Alphaproteobacteria</taxon>
        <taxon>Hyphomicrobiales</taxon>
        <taxon>Nitrobacteraceae</taxon>
        <taxon>Rhodoplanes</taxon>
    </lineage>
</organism>
<keyword evidence="3" id="KW-1185">Reference proteome</keyword>
<name>A0ABT5JEC9_RHOTP</name>